<dbReference type="OrthoDB" id="2876964at2"/>
<evidence type="ECO:0000313" key="2">
    <source>
        <dbReference type="Proteomes" id="UP000264883"/>
    </source>
</evidence>
<protein>
    <submittedName>
        <fullName evidence="1">Uncharacterized protein</fullName>
    </submittedName>
</protein>
<dbReference type="EMBL" id="CP016786">
    <property type="protein sequence ID" value="ASW42588.1"/>
    <property type="molecule type" value="Genomic_DNA"/>
</dbReference>
<dbReference type="RefSeq" id="WP_119864727.1">
    <property type="nucleotide sequence ID" value="NZ_CP016786.1"/>
</dbReference>
<organism evidence="1 2">
    <name type="scientific">Clostridium isatidis</name>
    <dbReference type="NCBI Taxonomy" id="182773"/>
    <lineage>
        <taxon>Bacteria</taxon>
        <taxon>Bacillati</taxon>
        <taxon>Bacillota</taxon>
        <taxon>Clostridia</taxon>
        <taxon>Eubacteriales</taxon>
        <taxon>Clostridiaceae</taxon>
        <taxon>Clostridium</taxon>
    </lineage>
</organism>
<keyword evidence="2" id="KW-1185">Reference proteome</keyword>
<dbReference type="AlphaFoldDB" id="A0A343JAN0"/>
<sequence>MIKIDLKIDQGVPQYGCSSCYNCKSEFGKSLCEIKNRGCCSYFPKFNLYDIHKMVKEEEGMETLKRILALPKVEINNYYIHAKGYFDEEGYNLYKNNGELDNFKVRDKTIFFRACPFVKSGEGCTIKAKYRSYVCNFFICEEVVNQIKDNEIFKLYEEERDRHVKWISWENTALEYYFISEKLNLIKNFNEIINILKEMPLREYEYRALEAIEID</sequence>
<gene>
    <name evidence="1" type="ORF">BEN51_03580</name>
</gene>
<evidence type="ECO:0000313" key="1">
    <source>
        <dbReference type="EMBL" id="ASW42588.1"/>
    </source>
</evidence>
<dbReference type="KEGG" id="cia:BEN51_03580"/>
<reference evidence="1 2" key="1">
    <citation type="submission" date="2016-08" db="EMBL/GenBank/DDBJ databases">
        <title>Complete Genome Sequence Of The Indigo Reducing Clostridium isatidis DSM15098.</title>
        <authorList>
            <person name="Little G.T."/>
            <person name="Minton N.P."/>
        </authorList>
    </citation>
    <scope>NUCLEOTIDE SEQUENCE [LARGE SCALE GENOMIC DNA]</scope>
    <source>
        <strain evidence="1 2">DSM 15098</strain>
    </source>
</reference>
<name>A0A343JAN0_9CLOT</name>
<accession>A0A343JAN0</accession>
<dbReference type="Proteomes" id="UP000264883">
    <property type="component" value="Chromosome"/>
</dbReference>
<proteinExistence type="predicted"/>